<evidence type="ECO:0000256" key="4">
    <source>
        <dbReference type="ARBA" id="ARBA00023242"/>
    </source>
</evidence>
<keyword evidence="6" id="KW-1185">Reference proteome</keyword>
<dbReference type="Pfam" id="PF00560">
    <property type="entry name" value="LRR_1"/>
    <property type="match status" value="1"/>
</dbReference>
<dbReference type="EMBL" id="DS113422">
    <property type="protein sequence ID" value="EAY06496.1"/>
    <property type="molecule type" value="Genomic_DNA"/>
</dbReference>
<dbReference type="GO" id="GO:0005634">
    <property type="term" value="C:nucleus"/>
    <property type="evidence" value="ECO:0007669"/>
    <property type="project" value="UniProtKB-SubCell"/>
</dbReference>
<dbReference type="STRING" id="5722.A2ELG9"/>
<name>A2ELG9_TRIV3</name>
<reference evidence="5" key="2">
    <citation type="journal article" date="2007" name="Science">
        <title>Draft genome sequence of the sexually transmitted pathogen Trichomonas vaginalis.</title>
        <authorList>
            <person name="Carlton J.M."/>
            <person name="Hirt R.P."/>
            <person name="Silva J.C."/>
            <person name="Delcher A.L."/>
            <person name="Schatz M."/>
            <person name="Zhao Q."/>
            <person name="Wortman J.R."/>
            <person name="Bidwell S.L."/>
            <person name="Alsmark U.C.M."/>
            <person name="Besteiro S."/>
            <person name="Sicheritz-Ponten T."/>
            <person name="Noel C.J."/>
            <person name="Dacks J.B."/>
            <person name="Foster P.G."/>
            <person name="Simillion C."/>
            <person name="Van de Peer Y."/>
            <person name="Miranda-Saavedra D."/>
            <person name="Barton G.J."/>
            <person name="Westrop G.D."/>
            <person name="Mueller S."/>
            <person name="Dessi D."/>
            <person name="Fiori P.L."/>
            <person name="Ren Q."/>
            <person name="Paulsen I."/>
            <person name="Zhang H."/>
            <person name="Bastida-Corcuera F.D."/>
            <person name="Simoes-Barbosa A."/>
            <person name="Brown M.T."/>
            <person name="Hayes R.D."/>
            <person name="Mukherjee M."/>
            <person name="Okumura C.Y."/>
            <person name="Schneider R."/>
            <person name="Smith A.J."/>
            <person name="Vanacova S."/>
            <person name="Villalvazo M."/>
            <person name="Haas B.J."/>
            <person name="Pertea M."/>
            <person name="Feldblyum T.V."/>
            <person name="Utterback T.R."/>
            <person name="Shu C.L."/>
            <person name="Osoegawa K."/>
            <person name="de Jong P.J."/>
            <person name="Hrdy I."/>
            <person name="Horvathova L."/>
            <person name="Zubacova Z."/>
            <person name="Dolezal P."/>
            <person name="Malik S.B."/>
            <person name="Logsdon J.M. Jr."/>
            <person name="Henze K."/>
            <person name="Gupta A."/>
            <person name="Wang C.C."/>
            <person name="Dunne R.L."/>
            <person name="Upcroft J.A."/>
            <person name="Upcroft P."/>
            <person name="White O."/>
            <person name="Salzberg S.L."/>
            <person name="Tang P."/>
            <person name="Chiu C.-H."/>
            <person name="Lee Y.-S."/>
            <person name="Embley T.M."/>
            <person name="Coombs G.H."/>
            <person name="Mottram J.C."/>
            <person name="Tachezy J."/>
            <person name="Fraser-Liggett C.M."/>
            <person name="Johnson P.J."/>
        </authorList>
    </citation>
    <scope>NUCLEOTIDE SEQUENCE [LARGE SCALE GENOMIC DNA]</scope>
    <source>
        <strain evidence="5">G3</strain>
    </source>
</reference>
<evidence type="ECO:0000313" key="6">
    <source>
        <dbReference type="Proteomes" id="UP000001542"/>
    </source>
</evidence>
<dbReference type="VEuPathDB" id="TrichDB:TVAG_257350"/>
<dbReference type="SUPFAM" id="SSF52058">
    <property type="entry name" value="L domain-like"/>
    <property type="match status" value="1"/>
</dbReference>
<dbReference type="InterPro" id="IPR032675">
    <property type="entry name" value="LRR_dom_sf"/>
</dbReference>
<keyword evidence="3" id="KW-0677">Repeat</keyword>
<proteinExistence type="predicted"/>
<comment type="subcellular location">
    <subcellularLocation>
        <location evidence="1">Nucleus</location>
    </subcellularLocation>
</comment>
<keyword evidence="4" id="KW-0539">Nucleus</keyword>
<protein>
    <submittedName>
        <fullName evidence="5">Leucine Rich Repeat family protein</fullName>
    </submittedName>
</protein>
<dbReference type="VEuPathDB" id="TrichDB:TVAGG3_0005220"/>
<dbReference type="AlphaFoldDB" id="A2ELG9"/>
<dbReference type="Proteomes" id="UP000001542">
    <property type="component" value="Unassembled WGS sequence"/>
</dbReference>
<dbReference type="KEGG" id="tva:4764373"/>
<dbReference type="PROSITE" id="PS51450">
    <property type="entry name" value="LRR"/>
    <property type="match status" value="1"/>
</dbReference>
<dbReference type="InterPro" id="IPR001611">
    <property type="entry name" value="Leu-rich_rpt"/>
</dbReference>
<evidence type="ECO:0000256" key="2">
    <source>
        <dbReference type="ARBA" id="ARBA00022614"/>
    </source>
</evidence>
<dbReference type="GO" id="GO:0005737">
    <property type="term" value="C:cytoplasm"/>
    <property type="evidence" value="ECO:0000318"/>
    <property type="project" value="GO_Central"/>
</dbReference>
<evidence type="ECO:0000256" key="1">
    <source>
        <dbReference type="ARBA" id="ARBA00004123"/>
    </source>
</evidence>
<organism evidence="5 6">
    <name type="scientific">Trichomonas vaginalis (strain ATCC PRA-98 / G3)</name>
    <dbReference type="NCBI Taxonomy" id="412133"/>
    <lineage>
        <taxon>Eukaryota</taxon>
        <taxon>Metamonada</taxon>
        <taxon>Parabasalia</taxon>
        <taxon>Trichomonadida</taxon>
        <taxon>Trichomonadidae</taxon>
        <taxon>Trichomonas</taxon>
    </lineage>
</organism>
<dbReference type="PANTHER" id="PTHR45973:SF23">
    <property type="entry name" value="PROTEIN PHOSPHATASE 1 REGULATORY SUBUNIT 7"/>
    <property type="match status" value="1"/>
</dbReference>
<evidence type="ECO:0000256" key="3">
    <source>
        <dbReference type="ARBA" id="ARBA00022737"/>
    </source>
</evidence>
<dbReference type="InterPro" id="IPR050576">
    <property type="entry name" value="Cilia_flagella_integrity"/>
</dbReference>
<dbReference type="InParanoid" id="A2ELG9"/>
<dbReference type="RefSeq" id="XP_001318719.1">
    <property type="nucleotide sequence ID" value="XM_001318684.1"/>
</dbReference>
<reference evidence="5" key="1">
    <citation type="submission" date="2006-10" db="EMBL/GenBank/DDBJ databases">
        <authorList>
            <person name="Amadeo P."/>
            <person name="Zhao Q."/>
            <person name="Wortman J."/>
            <person name="Fraser-Liggett C."/>
            <person name="Carlton J."/>
        </authorList>
    </citation>
    <scope>NUCLEOTIDE SEQUENCE</scope>
    <source>
        <strain evidence="5">G3</strain>
    </source>
</reference>
<gene>
    <name evidence="5" type="ORF">TVAG_257350</name>
</gene>
<accession>A2ELG9</accession>
<keyword evidence="2" id="KW-0433">Leucine-rich repeat</keyword>
<dbReference type="PANTHER" id="PTHR45973">
    <property type="entry name" value="PROTEIN PHOSPHATASE 1 REGULATORY SUBUNIT SDS22-RELATED"/>
    <property type="match status" value="1"/>
</dbReference>
<dbReference type="OrthoDB" id="2013775at2759"/>
<dbReference type="Gene3D" id="3.80.10.10">
    <property type="entry name" value="Ribonuclease Inhibitor"/>
    <property type="match status" value="2"/>
</dbReference>
<evidence type="ECO:0000313" key="5">
    <source>
        <dbReference type="EMBL" id="EAY06496.1"/>
    </source>
</evidence>
<sequence>MKPFKPSPFGQKYAIEDNPFLMDDISGQENSIVSAIQNPTNCMIYADAGVPSIHIPDKTIPKVIQLVGKGLNIIPIIPTGVKALFISKNSIKNLVPIEQHPTLEIIDASYNIMEVAQIDPPINLKALILASNAITELASTCILSNLQILNLSQNKLTEFNTEICPNLVTLNLSFNQLREFTISSKSLVEISLQNNELTELNVYEADNLSRLDVSNNHFDSVQFVEKIPKLQHFSASGNNLEQFWESYVVSVVKTIVSINKRVLTEGEKAIHNDRVARANKQQQFVPYALISEIRTQFKHVKSTTVQQEETPQDIVSIWLARSREKNQRYRTVEYQSRTIKTYANIDKNRILTVYGPLSSNEYSNKPFRGITLIYTPLQHGSANLNNIVELAKQQPVMLTLNHNMLNTFKDLLFLRFFDTVTILSIDGNLAAKMKLFRPFVAYIMPSINVINGVEVTNLERESGQQHFANVLAVALGLVQEE</sequence>